<dbReference type="SUPFAM" id="SSF53335">
    <property type="entry name" value="S-adenosyl-L-methionine-dependent methyltransferases"/>
    <property type="match status" value="1"/>
</dbReference>
<comment type="caution">
    <text evidence="1">The sequence shown here is derived from an EMBL/GenBank/DDBJ whole genome shotgun (WGS) entry which is preliminary data.</text>
</comment>
<protein>
    <submittedName>
        <fullName evidence="1">Methyltransferase family protein</fullName>
    </submittedName>
</protein>
<dbReference type="AlphaFoldDB" id="A0A543DWR5"/>
<dbReference type="GO" id="GO:0032259">
    <property type="term" value="P:methylation"/>
    <property type="evidence" value="ECO:0007669"/>
    <property type="project" value="UniProtKB-KW"/>
</dbReference>
<organism evidence="1 2">
    <name type="scientific">Pseudonocardia kunmingensis</name>
    <dbReference type="NCBI Taxonomy" id="630975"/>
    <lineage>
        <taxon>Bacteria</taxon>
        <taxon>Bacillati</taxon>
        <taxon>Actinomycetota</taxon>
        <taxon>Actinomycetes</taxon>
        <taxon>Pseudonocardiales</taxon>
        <taxon>Pseudonocardiaceae</taxon>
        <taxon>Pseudonocardia</taxon>
    </lineage>
</organism>
<keyword evidence="1" id="KW-0489">Methyltransferase</keyword>
<accession>A0A543DWR5</accession>
<keyword evidence="1" id="KW-0808">Transferase</keyword>
<dbReference type="GO" id="GO:0008168">
    <property type="term" value="F:methyltransferase activity"/>
    <property type="evidence" value="ECO:0007669"/>
    <property type="project" value="UniProtKB-KW"/>
</dbReference>
<sequence length="224" mass="24387">MVSDHPARVPGDVPPGSRVPARSAVRAWVYDRIIAGMTATWYRQVLERLPDGARLLDVGIGTGAALARCADVVRAKHLAVVGLDIDRDYLARCRDALGRAGLTGQVSPVLGSVYDHRGGPYDAVYFSASLMLLPDPVAAIAHVASLLAPGGRLFSTQTFHHRRSPLLERAKPLAQHVTTIHFGRVTYEHEFRKAFADAGVELEELVTMRSTRRSSYRLAVARAA</sequence>
<evidence type="ECO:0000313" key="1">
    <source>
        <dbReference type="EMBL" id="TQM13782.1"/>
    </source>
</evidence>
<dbReference type="Gene3D" id="3.40.50.150">
    <property type="entry name" value="Vaccinia Virus protein VP39"/>
    <property type="match status" value="1"/>
</dbReference>
<dbReference type="InterPro" id="IPR029063">
    <property type="entry name" value="SAM-dependent_MTases_sf"/>
</dbReference>
<dbReference type="CDD" id="cd02440">
    <property type="entry name" value="AdoMet_MTases"/>
    <property type="match status" value="1"/>
</dbReference>
<dbReference type="RefSeq" id="WP_211366030.1">
    <property type="nucleotide sequence ID" value="NZ_VFPA01000001.1"/>
</dbReference>
<name>A0A543DWR5_9PSEU</name>
<keyword evidence="2" id="KW-1185">Reference proteome</keyword>
<dbReference type="Pfam" id="PF13489">
    <property type="entry name" value="Methyltransf_23"/>
    <property type="match status" value="1"/>
</dbReference>
<reference evidence="1 2" key="1">
    <citation type="submission" date="2019-06" db="EMBL/GenBank/DDBJ databases">
        <title>Sequencing the genomes of 1000 actinobacteria strains.</title>
        <authorList>
            <person name="Klenk H.-P."/>
        </authorList>
    </citation>
    <scope>NUCLEOTIDE SEQUENCE [LARGE SCALE GENOMIC DNA]</scope>
    <source>
        <strain evidence="1 2">DSM 45301</strain>
    </source>
</reference>
<gene>
    <name evidence="1" type="ORF">FB558_0535</name>
</gene>
<dbReference type="Proteomes" id="UP000315677">
    <property type="component" value="Unassembled WGS sequence"/>
</dbReference>
<proteinExistence type="predicted"/>
<evidence type="ECO:0000313" key="2">
    <source>
        <dbReference type="Proteomes" id="UP000315677"/>
    </source>
</evidence>
<dbReference type="EMBL" id="VFPA01000001">
    <property type="protein sequence ID" value="TQM13782.1"/>
    <property type="molecule type" value="Genomic_DNA"/>
</dbReference>